<dbReference type="InterPro" id="IPR038318">
    <property type="entry name" value="KdpD_sf"/>
</dbReference>
<evidence type="ECO:0000256" key="8">
    <source>
        <dbReference type="ARBA" id="ARBA00022777"/>
    </source>
</evidence>
<dbReference type="GO" id="GO:0000160">
    <property type="term" value="P:phosphorelay signal transduction system"/>
    <property type="evidence" value="ECO:0007669"/>
    <property type="project" value="UniProtKB-KW"/>
</dbReference>
<dbReference type="InterPro" id="IPR036890">
    <property type="entry name" value="HATPase_C_sf"/>
</dbReference>
<dbReference type="EC" id="2.7.13.3" evidence="3"/>
<evidence type="ECO:0000256" key="12">
    <source>
        <dbReference type="ARBA" id="ARBA00023136"/>
    </source>
</evidence>
<dbReference type="Gene3D" id="1.20.120.620">
    <property type="entry name" value="Backbone structure of the membrane domain of e. Coli histidine kinase receptor kdpd"/>
    <property type="match status" value="1"/>
</dbReference>
<dbReference type="RefSeq" id="WP_059315574.1">
    <property type="nucleotide sequence ID" value="NZ_CP013987.1"/>
</dbReference>
<keyword evidence="7" id="KW-0547">Nucleotide-binding</keyword>
<dbReference type="KEGG" id="por:APT59_14880"/>
<evidence type="ECO:0000256" key="13">
    <source>
        <dbReference type="SAM" id="Phobius"/>
    </source>
</evidence>
<dbReference type="InterPro" id="IPR025201">
    <property type="entry name" value="KdpD_TM"/>
</dbReference>
<dbReference type="GO" id="GO:0004673">
    <property type="term" value="F:protein histidine kinase activity"/>
    <property type="evidence" value="ECO:0007669"/>
    <property type="project" value="UniProtKB-EC"/>
</dbReference>
<organism evidence="15 16">
    <name type="scientific">Pseudomonas oryzihabitans</name>
    <dbReference type="NCBI Taxonomy" id="47885"/>
    <lineage>
        <taxon>Bacteria</taxon>
        <taxon>Pseudomonadati</taxon>
        <taxon>Pseudomonadota</taxon>
        <taxon>Gammaproteobacteria</taxon>
        <taxon>Pseudomonadales</taxon>
        <taxon>Pseudomonadaceae</taxon>
        <taxon>Pseudomonas</taxon>
    </lineage>
</organism>
<gene>
    <name evidence="15" type="ORF">APT59_14880</name>
</gene>
<dbReference type="InterPro" id="IPR003594">
    <property type="entry name" value="HATPase_dom"/>
</dbReference>
<dbReference type="InterPro" id="IPR005467">
    <property type="entry name" value="His_kinase_dom"/>
</dbReference>
<reference evidence="15 16" key="1">
    <citation type="submission" date="2016-01" db="EMBL/GenBank/DDBJ databases">
        <title>Annotation of Pseudomonas oryzihabitans USDA-ARS-USMARC-56511.</title>
        <authorList>
            <person name="Harhay G.P."/>
            <person name="Harhay D.M."/>
            <person name="Smith T.P.L."/>
            <person name="Bono J.L."/>
            <person name="Heaton M.P."/>
            <person name="Clawson M.L."/>
            <person name="Chitko-Mckown C.G."/>
            <person name="Capik S.F."/>
            <person name="DeDonder K.D."/>
            <person name="Apley M.D."/>
            <person name="Lubbers B.V."/>
            <person name="White B.J."/>
            <person name="Larson R.L."/>
        </authorList>
    </citation>
    <scope>NUCLEOTIDE SEQUENCE [LARGE SCALE GENOMIC DNA]</scope>
    <source>
        <strain evidence="15 16">USDA-ARS-USMARC-56511</strain>
    </source>
</reference>
<dbReference type="InterPro" id="IPR011495">
    <property type="entry name" value="Sig_transdc_His_kin_sub2_dim/P"/>
</dbReference>
<evidence type="ECO:0000256" key="11">
    <source>
        <dbReference type="ARBA" id="ARBA00023012"/>
    </source>
</evidence>
<dbReference type="SUPFAM" id="SSF55874">
    <property type="entry name" value="ATPase domain of HSP90 chaperone/DNA topoisomerase II/histidine kinase"/>
    <property type="match status" value="1"/>
</dbReference>
<comment type="catalytic activity">
    <reaction evidence="1">
        <text>ATP + protein L-histidine = ADP + protein N-phospho-L-histidine.</text>
        <dbReference type="EC" id="2.7.13.3"/>
    </reaction>
</comment>
<evidence type="ECO:0000256" key="3">
    <source>
        <dbReference type="ARBA" id="ARBA00012438"/>
    </source>
</evidence>
<dbReference type="OrthoDB" id="9767435at2"/>
<comment type="subcellular location">
    <subcellularLocation>
        <location evidence="2">Membrane</location>
        <topology evidence="2">Multi-pass membrane protein</topology>
    </subcellularLocation>
</comment>
<keyword evidence="8" id="KW-0418">Kinase</keyword>
<evidence type="ECO:0000256" key="9">
    <source>
        <dbReference type="ARBA" id="ARBA00022840"/>
    </source>
</evidence>
<keyword evidence="5" id="KW-0808">Transferase</keyword>
<dbReference type="PROSITE" id="PS50109">
    <property type="entry name" value="HIS_KIN"/>
    <property type="match status" value="1"/>
</dbReference>
<dbReference type="Gene3D" id="3.30.565.10">
    <property type="entry name" value="Histidine kinase-like ATPase, C-terminal domain"/>
    <property type="match status" value="1"/>
</dbReference>
<dbReference type="Pfam" id="PF07568">
    <property type="entry name" value="HisKA_2"/>
    <property type="match status" value="1"/>
</dbReference>
<keyword evidence="12 13" id="KW-0472">Membrane</keyword>
<dbReference type="GO" id="GO:0016020">
    <property type="term" value="C:membrane"/>
    <property type="evidence" value="ECO:0007669"/>
    <property type="project" value="UniProtKB-SubCell"/>
</dbReference>
<evidence type="ECO:0000313" key="16">
    <source>
        <dbReference type="Proteomes" id="UP000064137"/>
    </source>
</evidence>
<name>A0A0U4XVA3_9PSED</name>
<keyword evidence="6 13" id="KW-0812">Transmembrane</keyword>
<dbReference type="PANTHER" id="PTHR41523">
    <property type="entry name" value="TWO-COMPONENT SYSTEM SENSOR PROTEIN"/>
    <property type="match status" value="1"/>
</dbReference>
<evidence type="ECO:0000256" key="4">
    <source>
        <dbReference type="ARBA" id="ARBA00022553"/>
    </source>
</evidence>
<evidence type="ECO:0000256" key="6">
    <source>
        <dbReference type="ARBA" id="ARBA00022692"/>
    </source>
</evidence>
<dbReference type="GO" id="GO:0005524">
    <property type="term" value="F:ATP binding"/>
    <property type="evidence" value="ECO:0007669"/>
    <property type="project" value="UniProtKB-KW"/>
</dbReference>
<evidence type="ECO:0000256" key="2">
    <source>
        <dbReference type="ARBA" id="ARBA00004141"/>
    </source>
</evidence>
<accession>A0A0U4XVA3</accession>
<dbReference type="AlphaFoldDB" id="A0A0U4XVA3"/>
<evidence type="ECO:0000256" key="1">
    <source>
        <dbReference type="ARBA" id="ARBA00000085"/>
    </source>
</evidence>
<feature type="transmembrane region" description="Helical" evidence="13">
    <location>
        <begin position="99"/>
        <end position="119"/>
    </location>
</feature>
<evidence type="ECO:0000256" key="5">
    <source>
        <dbReference type="ARBA" id="ARBA00022679"/>
    </source>
</evidence>
<evidence type="ECO:0000259" key="14">
    <source>
        <dbReference type="PROSITE" id="PS50109"/>
    </source>
</evidence>
<sequence length="337" mass="37343">MDPSSRRHWISDLSSTIRARPAQAYGLALLAFALALGARFALADILMQGFPYLTFFPAVILTAFFCGTRAGVLCAMLSGLAAWYFFIPPGWTFDVGAQGFLALAFYVVIVGVDIALIHYMHRASARLRAEQQVIHDLYNVQTTMFQELQHRVANNIQFIASLLMLQQLKLPGDSQASQALEEARSRLESISRIHRRLHDPADADQPVAHHLQLLTSDLLAAAGQSNVSCAINAEPLNFDLSRLTTLSMLVAEVVTNSLKHAFEDSQRGLISISLQREEDQRLLLRIADNGRGMPQQFNPRTSQRLGFKIINSLAEQLGGEARYRNDNGTVVEVQLVA</sequence>
<dbReference type="PANTHER" id="PTHR41523:SF8">
    <property type="entry name" value="ETHYLENE RESPONSE SENSOR PROTEIN"/>
    <property type="match status" value="1"/>
</dbReference>
<keyword evidence="11" id="KW-0902">Two-component regulatory system</keyword>
<evidence type="ECO:0000256" key="7">
    <source>
        <dbReference type="ARBA" id="ARBA00022741"/>
    </source>
</evidence>
<feature type="transmembrane region" description="Helical" evidence="13">
    <location>
        <begin position="54"/>
        <end position="87"/>
    </location>
</feature>
<dbReference type="Proteomes" id="UP000064137">
    <property type="component" value="Chromosome"/>
</dbReference>
<dbReference type="Pfam" id="PF02518">
    <property type="entry name" value="HATPase_c"/>
    <property type="match status" value="1"/>
</dbReference>
<feature type="domain" description="Histidine kinase" evidence="14">
    <location>
        <begin position="147"/>
        <end position="337"/>
    </location>
</feature>
<keyword evidence="10 13" id="KW-1133">Transmembrane helix</keyword>
<protein>
    <recommendedName>
        <fullName evidence="3">histidine kinase</fullName>
        <ecNumber evidence="3">2.7.13.3</ecNumber>
    </recommendedName>
</protein>
<keyword evidence="4" id="KW-0597">Phosphoprotein</keyword>
<proteinExistence type="predicted"/>
<keyword evidence="9" id="KW-0067">ATP-binding</keyword>
<dbReference type="SMART" id="SM00387">
    <property type="entry name" value="HATPase_c"/>
    <property type="match status" value="1"/>
</dbReference>
<dbReference type="Pfam" id="PF13493">
    <property type="entry name" value="DUF4118"/>
    <property type="match status" value="1"/>
</dbReference>
<evidence type="ECO:0000313" key="15">
    <source>
        <dbReference type="EMBL" id="ALZ85417.1"/>
    </source>
</evidence>
<dbReference type="EMBL" id="CP013987">
    <property type="protein sequence ID" value="ALZ85417.1"/>
    <property type="molecule type" value="Genomic_DNA"/>
</dbReference>
<feature type="transmembrane region" description="Helical" evidence="13">
    <location>
        <begin position="22"/>
        <end position="42"/>
    </location>
</feature>
<evidence type="ECO:0000256" key="10">
    <source>
        <dbReference type="ARBA" id="ARBA00022989"/>
    </source>
</evidence>